<protein>
    <recommendedName>
        <fullName evidence="7">mRNA-decapping enzyme-like protein</fullName>
    </recommendedName>
</protein>
<dbReference type="HOGENOM" id="CLU_152856_0_0_1"/>
<dbReference type="STRING" id="88036.D8RZ35"/>
<dbReference type="GO" id="GO:0000932">
    <property type="term" value="C:P-body"/>
    <property type="evidence" value="ECO:0000318"/>
    <property type="project" value="GO_Central"/>
</dbReference>
<evidence type="ECO:0000256" key="2">
    <source>
        <dbReference type="ARBA" id="ARBA00008778"/>
    </source>
</evidence>
<dbReference type="Gene3D" id="2.30.29.30">
    <property type="entry name" value="Pleckstrin-homology domain (PH domain)/Phosphotyrosine-binding domain (PTB)"/>
    <property type="match status" value="1"/>
</dbReference>
<keyword evidence="3" id="KW-0963">Cytoplasm</keyword>
<comment type="subcellular location">
    <subcellularLocation>
        <location evidence="1">Cytoplasm</location>
    </subcellularLocation>
</comment>
<dbReference type="InParanoid" id="D8RZ35"/>
<dbReference type="Proteomes" id="UP000001514">
    <property type="component" value="Unassembled WGS sequence"/>
</dbReference>
<dbReference type="PANTHER" id="PTHR16290:SF0">
    <property type="entry name" value="DECAPPING PROTEIN 1, ISOFORM A"/>
    <property type="match status" value="1"/>
</dbReference>
<dbReference type="InterPro" id="IPR011993">
    <property type="entry name" value="PH-like_dom_sf"/>
</dbReference>
<dbReference type="KEGG" id="smo:SELMODRAFT_104789"/>
<dbReference type="EMBL" id="GL377595">
    <property type="protein sequence ID" value="EFJ22541.1"/>
    <property type="molecule type" value="Genomic_DNA"/>
</dbReference>
<dbReference type="GO" id="GO:0006397">
    <property type="term" value="P:mRNA processing"/>
    <property type="evidence" value="ECO:0007669"/>
    <property type="project" value="UniProtKB-KW"/>
</dbReference>
<dbReference type="FunFam" id="2.30.29.30:FF:000159">
    <property type="entry name" value="mRNA-decapping enzyme-like protein"/>
    <property type="match status" value="1"/>
</dbReference>
<dbReference type="SUPFAM" id="SSF50729">
    <property type="entry name" value="PH domain-like"/>
    <property type="match status" value="1"/>
</dbReference>
<evidence type="ECO:0000313" key="6">
    <source>
        <dbReference type="Proteomes" id="UP000001514"/>
    </source>
</evidence>
<gene>
    <name evidence="5" type="ORF">SELMODRAFT_104789</name>
</gene>
<dbReference type="InterPro" id="IPR010334">
    <property type="entry name" value="Dcp1"/>
</dbReference>
<dbReference type="GO" id="GO:0000290">
    <property type="term" value="P:deadenylation-dependent decapping of nuclear-transcribed mRNA"/>
    <property type="evidence" value="ECO:0000318"/>
    <property type="project" value="GO_Central"/>
</dbReference>
<keyword evidence="4" id="KW-0507">mRNA processing</keyword>
<comment type="similarity">
    <text evidence="2">Belongs to the DCP1 family.</text>
</comment>
<dbReference type="GO" id="GO:0008047">
    <property type="term" value="F:enzyme activator activity"/>
    <property type="evidence" value="ECO:0007669"/>
    <property type="project" value="InterPro"/>
</dbReference>
<evidence type="ECO:0000313" key="5">
    <source>
        <dbReference type="EMBL" id="EFJ22541.1"/>
    </source>
</evidence>
<evidence type="ECO:0000256" key="3">
    <source>
        <dbReference type="ARBA" id="ARBA00022490"/>
    </source>
</evidence>
<keyword evidence="6" id="KW-1185">Reference proteome</keyword>
<evidence type="ECO:0000256" key="4">
    <source>
        <dbReference type="ARBA" id="ARBA00022664"/>
    </source>
</evidence>
<evidence type="ECO:0000256" key="1">
    <source>
        <dbReference type="ARBA" id="ARBA00004496"/>
    </source>
</evidence>
<dbReference type="GO" id="GO:0003729">
    <property type="term" value="F:mRNA binding"/>
    <property type="evidence" value="ECO:0000318"/>
    <property type="project" value="GO_Central"/>
</dbReference>
<reference evidence="5 6" key="1">
    <citation type="journal article" date="2011" name="Science">
        <title>The Selaginella genome identifies genetic changes associated with the evolution of vascular plants.</title>
        <authorList>
            <person name="Banks J.A."/>
            <person name="Nishiyama T."/>
            <person name="Hasebe M."/>
            <person name="Bowman J.L."/>
            <person name="Gribskov M."/>
            <person name="dePamphilis C."/>
            <person name="Albert V.A."/>
            <person name="Aono N."/>
            <person name="Aoyama T."/>
            <person name="Ambrose B.A."/>
            <person name="Ashton N.W."/>
            <person name="Axtell M.J."/>
            <person name="Barker E."/>
            <person name="Barker M.S."/>
            <person name="Bennetzen J.L."/>
            <person name="Bonawitz N.D."/>
            <person name="Chapple C."/>
            <person name="Cheng C."/>
            <person name="Correa L.G."/>
            <person name="Dacre M."/>
            <person name="DeBarry J."/>
            <person name="Dreyer I."/>
            <person name="Elias M."/>
            <person name="Engstrom E.M."/>
            <person name="Estelle M."/>
            <person name="Feng L."/>
            <person name="Finet C."/>
            <person name="Floyd S.K."/>
            <person name="Frommer W.B."/>
            <person name="Fujita T."/>
            <person name="Gramzow L."/>
            <person name="Gutensohn M."/>
            <person name="Harholt J."/>
            <person name="Hattori M."/>
            <person name="Heyl A."/>
            <person name="Hirai T."/>
            <person name="Hiwatashi Y."/>
            <person name="Ishikawa M."/>
            <person name="Iwata M."/>
            <person name="Karol K.G."/>
            <person name="Koehler B."/>
            <person name="Kolukisaoglu U."/>
            <person name="Kubo M."/>
            <person name="Kurata T."/>
            <person name="Lalonde S."/>
            <person name="Li K."/>
            <person name="Li Y."/>
            <person name="Litt A."/>
            <person name="Lyons E."/>
            <person name="Manning G."/>
            <person name="Maruyama T."/>
            <person name="Michael T.P."/>
            <person name="Mikami K."/>
            <person name="Miyazaki S."/>
            <person name="Morinaga S."/>
            <person name="Murata T."/>
            <person name="Mueller-Roeber B."/>
            <person name="Nelson D.R."/>
            <person name="Obara M."/>
            <person name="Oguri Y."/>
            <person name="Olmstead R.G."/>
            <person name="Onodera N."/>
            <person name="Petersen B.L."/>
            <person name="Pils B."/>
            <person name="Prigge M."/>
            <person name="Rensing S.A."/>
            <person name="Riano-Pachon D.M."/>
            <person name="Roberts A.W."/>
            <person name="Sato Y."/>
            <person name="Scheller H.V."/>
            <person name="Schulz B."/>
            <person name="Schulz C."/>
            <person name="Shakirov E.V."/>
            <person name="Shibagaki N."/>
            <person name="Shinohara N."/>
            <person name="Shippen D.E."/>
            <person name="Soerensen I."/>
            <person name="Sotooka R."/>
            <person name="Sugimoto N."/>
            <person name="Sugita M."/>
            <person name="Sumikawa N."/>
            <person name="Tanurdzic M."/>
            <person name="Theissen G."/>
            <person name="Ulvskov P."/>
            <person name="Wakazuki S."/>
            <person name="Weng J.K."/>
            <person name="Willats W.W."/>
            <person name="Wipf D."/>
            <person name="Wolf P.G."/>
            <person name="Yang L."/>
            <person name="Zimmer A.D."/>
            <person name="Zhu Q."/>
            <person name="Mitros T."/>
            <person name="Hellsten U."/>
            <person name="Loque D."/>
            <person name="Otillar R."/>
            <person name="Salamov A."/>
            <person name="Schmutz J."/>
            <person name="Shapiro H."/>
            <person name="Lindquist E."/>
            <person name="Lucas S."/>
            <person name="Rokhsar D."/>
            <person name="Grigoriev I.V."/>
        </authorList>
    </citation>
    <scope>NUCLEOTIDE SEQUENCE [LARGE SCALE GENOMIC DNA]</scope>
</reference>
<dbReference type="Gramene" id="EFJ22541">
    <property type="protein sequence ID" value="EFJ22541"/>
    <property type="gene ID" value="SELMODRAFT_104789"/>
</dbReference>
<dbReference type="OMA" id="QVLKFHY"/>
<sequence>MPQLDQQSTKELNLTVLQRMDKHVEDILTTAGHVTFYEFSMDLNQWSRKDVEGSLFVVKRQGWILRMQPRFQFIVMNRRSTENLVEDLLSNFEYEVQVPYLLYRNAAQEVNGIWFYNPRECEEVAKLFSRFVICSFFFFS</sequence>
<evidence type="ECO:0008006" key="7">
    <source>
        <dbReference type="Google" id="ProtNLM"/>
    </source>
</evidence>
<dbReference type="eggNOG" id="KOG2868">
    <property type="taxonomic scope" value="Eukaryota"/>
</dbReference>
<dbReference type="PANTHER" id="PTHR16290">
    <property type="entry name" value="TRANSCRIPTION FACTOR SMIF DECAPPING ENZYME DCP1"/>
    <property type="match status" value="1"/>
</dbReference>
<proteinExistence type="inferred from homology"/>
<dbReference type="GO" id="GO:0031087">
    <property type="term" value="P:deadenylation-independent decapping of nuclear-transcribed mRNA"/>
    <property type="evidence" value="ECO:0000318"/>
    <property type="project" value="GO_Central"/>
</dbReference>
<dbReference type="Pfam" id="PF06058">
    <property type="entry name" value="DCP1"/>
    <property type="match status" value="1"/>
</dbReference>
<dbReference type="CDD" id="cd13182">
    <property type="entry name" value="EVH1-like_Dcp1"/>
    <property type="match status" value="1"/>
</dbReference>
<accession>D8RZ35</accession>
<name>D8RZ35_SELML</name>
<organism evidence="6">
    <name type="scientific">Selaginella moellendorffii</name>
    <name type="common">Spikemoss</name>
    <dbReference type="NCBI Taxonomy" id="88036"/>
    <lineage>
        <taxon>Eukaryota</taxon>
        <taxon>Viridiplantae</taxon>
        <taxon>Streptophyta</taxon>
        <taxon>Embryophyta</taxon>
        <taxon>Tracheophyta</taxon>
        <taxon>Lycopodiopsida</taxon>
        <taxon>Selaginellales</taxon>
        <taxon>Selaginellaceae</taxon>
        <taxon>Selaginella</taxon>
    </lineage>
</organism>
<dbReference type="AlphaFoldDB" id="D8RZ35"/>